<dbReference type="AlphaFoldDB" id="A0A6N9SW56"/>
<evidence type="ECO:0000259" key="3">
    <source>
        <dbReference type="Pfam" id="PF01757"/>
    </source>
</evidence>
<feature type="transmembrane region" description="Helical" evidence="2">
    <location>
        <begin position="245"/>
        <end position="264"/>
    </location>
</feature>
<keyword evidence="5" id="KW-0012">Acyltransferase</keyword>
<dbReference type="RefSeq" id="WP_163460871.1">
    <property type="nucleotide sequence ID" value="NZ_JAAAMG010000001.1"/>
</dbReference>
<feature type="transmembrane region" description="Helical" evidence="2">
    <location>
        <begin position="276"/>
        <end position="293"/>
    </location>
</feature>
<feature type="transmembrane region" description="Helical" evidence="2">
    <location>
        <begin position="72"/>
        <end position="91"/>
    </location>
</feature>
<keyword evidence="2" id="KW-0472">Membrane</keyword>
<protein>
    <submittedName>
        <fullName evidence="5">Acyltransferase family protein</fullName>
    </submittedName>
</protein>
<dbReference type="Pfam" id="PF19040">
    <property type="entry name" value="SGNH"/>
    <property type="match status" value="1"/>
</dbReference>
<evidence type="ECO:0000313" key="5">
    <source>
        <dbReference type="EMBL" id="NDW03283.1"/>
    </source>
</evidence>
<keyword evidence="6" id="KW-1185">Reference proteome</keyword>
<feature type="domain" description="Acyltransferase 3" evidence="3">
    <location>
        <begin position="5"/>
        <end position="327"/>
    </location>
</feature>
<organism evidence="5 6">
    <name type="scientific">Jiella pacifica</name>
    <dbReference type="NCBI Taxonomy" id="2696469"/>
    <lineage>
        <taxon>Bacteria</taxon>
        <taxon>Pseudomonadati</taxon>
        <taxon>Pseudomonadota</taxon>
        <taxon>Alphaproteobacteria</taxon>
        <taxon>Hyphomicrobiales</taxon>
        <taxon>Aurantimonadaceae</taxon>
        <taxon>Jiella</taxon>
    </lineage>
</organism>
<evidence type="ECO:0000256" key="1">
    <source>
        <dbReference type="SAM" id="MobiDB-lite"/>
    </source>
</evidence>
<evidence type="ECO:0000259" key="4">
    <source>
        <dbReference type="Pfam" id="PF19040"/>
    </source>
</evidence>
<dbReference type="GO" id="GO:0009103">
    <property type="term" value="P:lipopolysaccharide biosynthetic process"/>
    <property type="evidence" value="ECO:0007669"/>
    <property type="project" value="TreeGrafter"/>
</dbReference>
<dbReference type="PANTHER" id="PTHR23028">
    <property type="entry name" value="ACETYLTRANSFERASE"/>
    <property type="match status" value="1"/>
</dbReference>
<dbReference type="PANTHER" id="PTHR23028:SF53">
    <property type="entry name" value="ACYL_TRANSF_3 DOMAIN-CONTAINING PROTEIN"/>
    <property type="match status" value="1"/>
</dbReference>
<accession>A0A6N9SW56</accession>
<dbReference type="GO" id="GO:0016020">
    <property type="term" value="C:membrane"/>
    <property type="evidence" value="ECO:0007669"/>
    <property type="project" value="TreeGrafter"/>
</dbReference>
<keyword evidence="2" id="KW-0812">Transmembrane</keyword>
<evidence type="ECO:0000256" key="2">
    <source>
        <dbReference type="SAM" id="Phobius"/>
    </source>
</evidence>
<gene>
    <name evidence="5" type="ORF">GTK09_02480</name>
</gene>
<feature type="domain" description="SGNH" evidence="4">
    <location>
        <begin position="424"/>
        <end position="634"/>
    </location>
</feature>
<feature type="transmembrane region" description="Helical" evidence="2">
    <location>
        <begin position="308"/>
        <end position="328"/>
    </location>
</feature>
<proteinExistence type="predicted"/>
<feature type="transmembrane region" description="Helical" evidence="2">
    <location>
        <begin position="349"/>
        <end position="370"/>
    </location>
</feature>
<dbReference type="InterPro" id="IPR002656">
    <property type="entry name" value="Acyl_transf_3_dom"/>
</dbReference>
<comment type="caution">
    <text evidence="5">The sequence shown here is derived from an EMBL/GenBank/DDBJ whole genome shotgun (WGS) entry which is preliminary data.</text>
</comment>
<feature type="transmembrane region" description="Helical" evidence="2">
    <location>
        <begin position="187"/>
        <end position="209"/>
    </location>
</feature>
<feature type="transmembrane region" description="Helical" evidence="2">
    <location>
        <begin position="165"/>
        <end position="181"/>
    </location>
</feature>
<keyword evidence="5" id="KW-0808">Transferase</keyword>
<feature type="region of interest" description="Disordered" evidence="1">
    <location>
        <begin position="658"/>
        <end position="686"/>
    </location>
</feature>
<dbReference type="GO" id="GO:0016747">
    <property type="term" value="F:acyltransferase activity, transferring groups other than amino-acyl groups"/>
    <property type="evidence" value="ECO:0007669"/>
    <property type="project" value="InterPro"/>
</dbReference>
<feature type="transmembrane region" description="Helical" evidence="2">
    <location>
        <begin position="218"/>
        <end position="239"/>
    </location>
</feature>
<name>A0A6N9SW56_9HYPH</name>
<dbReference type="InterPro" id="IPR043968">
    <property type="entry name" value="SGNH"/>
</dbReference>
<reference evidence="5 6" key="1">
    <citation type="submission" date="2020-01" db="EMBL/GenBank/DDBJ databases">
        <title>Jiella pacifica sp. nov.</title>
        <authorList>
            <person name="Xue Z."/>
            <person name="Zhu S."/>
            <person name="Chen J."/>
            <person name="Yang J."/>
        </authorList>
    </citation>
    <scope>NUCLEOTIDE SEQUENCE [LARGE SCALE GENOMIC DNA]</scope>
    <source>
        <strain evidence="5 6">40Bstr34</strain>
    </source>
</reference>
<feature type="transmembrane region" description="Helical" evidence="2">
    <location>
        <begin position="12"/>
        <end position="29"/>
    </location>
</feature>
<evidence type="ECO:0000313" key="6">
    <source>
        <dbReference type="Proteomes" id="UP000469011"/>
    </source>
</evidence>
<dbReference type="EMBL" id="JAAAMG010000001">
    <property type="protein sequence ID" value="NDW03283.1"/>
    <property type="molecule type" value="Genomic_DNA"/>
</dbReference>
<sequence length="686" mass="76218">MRYRPEIDGLRAVAVLPVIFFHAGVGLFAGGYVGVDVFFVISGFLITTILLDELQEGRFSLLGFWERRIRRILPALFTVVAASSIAAVMLMNPAELQRYSKSVLSVATFWSNIHFWDESGYFDTTAELKPLLHTWSLAVEEQYYILFPPFLAIIWAFCRRWLLPILIILFVVSLAVSQWTVDAHPAFAFFWLPARSFELGVGVFVALYFQRRDAPGTLVVRECLSIAGLGLILASILLFDDETPFPGLYALVPTVGTGLVILTATSGTRVHRLLSARPLVGIGLISYSAYLWHQPLFAYARIATKGEASTWTIAALTIPCLCLAALSWRFVEKPFRRRADIGRSRLFKAAAVMTAALVAISVGGMTTHGYRNLLVKIRLSPDDAARYRIVEKSVAPDFVGTMFDDGACRIWIEDMRDLLSARVEKCFEHEPPPIVVFGDSHGMNLYAAVAKSNLSSFVIGAAQPGCRVRTGPEPCDLDSFGRFLQSYGRRIGALIFHQSGSYFVEDENGELSDQAAFDTGRYELRPDIVTDVARNLENLGKRYGIGFLWVGPFTEYRRDPLTEAFRGGSLMLNPTSERIFEKLDPVVADIAEKFGRIDYVPFSHLFEVPTDLVEGECFLFRDADHFSRCGESVIARSESFRRFLGKLIDQSKHRQGATFDAASATDEARGRGGAGKSRGAGIAEAH</sequence>
<keyword evidence="2" id="KW-1133">Transmembrane helix</keyword>
<dbReference type="Pfam" id="PF01757">
    <property type="entry name" value="Acyl_transf_3"/>
    <property type="match status" value="1"/>
</dbReference>
<dbReference type="InterPro" id="IPR050879">
    <property type="entry name" value="Acyltransferase_3"/>
</dbReference>
<dbReference type="Proteomes" id="UP000469011">
    <property type="component" value="Unassembled WGS sequence"/>
</dbReference>